<comment type="caution">
    <text evidence="1">The sequence shown here is derived from an EMBL/GenBank/DDBJ whole genome shotgun (WGS) entry which is preliminary data.</text>
</comment>
<gene>
    <name evidence="1" type="ORF">Sipo8835_45090</name>
</gene>
<organism evidence="1 2">
    <name type="scientific">Streptomyces ipomoeae</name>
    <dbReference type="NCBI Taxonomy" id="103232"/>
    <lineage>
        <taxon>Bacteria</taxon>
        <taxon>Bacillati</taxon>
        <taxon>Actinomycetota</taxon>
        <taxon>Actinomycetes</taxon>
        <taxon>Kitasatosporales</taxon>
        <taxon>Streptomycetaceae</taxon>
        <taxon>Streptomyces</taxon>
    </lineage>
</organism>
<accession>A0AAE9AVA1</accession>
<evidence type="ECO:0000313" key="2">
    <source>
        <dbReference type="Proteomes" id="UP000318720"/>
    </source>
</evidence>
<reference evidence="1 2" key="1">
    <citation type="submission" date="2019-03" db="EMBL/GenBank/DDBJ databases">
        <title>Comparative genomic analyses of the sweetpotato soil rot pathogen, Streptomyces ipomoeae.</title>
        <authorList>
            <person name="Ruschel Soares N."/>
            <person name="Badger J.H."/>
            <person name="Huguet-Tapia J.C."/>
            <person name="Clark C.A."/>
            <person name="Pettis G.S."/>
        </authorList>
    </citation>
    <scope>NUCLEOTIDE SEQUENCE [LARGE SCALE GENOMIC DNA]</scope>
    <source>
        <strain evidence="1 2">88-35</strain>
    </source>
</reference>
<dbReference type="Proteomes" id="UP000318720">
    <property type="component" value="Unassembled WGS sequence"/>
</dbReference>
<dbReference type="RefSeq" id="WP_009315413.1">
    <property type="nucleotide sequence ID" value="NZ_JARAVA010000180.1"/>
</dbReference>
<protein>
    <recommendedName>
        <fullName evidence="3">Thioredoxin family protein</fullName>
    </recommendedName>
</protein>
<evidence type="ECO:0008006" key="3">
    <source>
        <dbReference type="Google" id="ProtNLM"/>
    </source>
</evidence>
<dbReference type="AlphaFoldDB" id="A0AAE9AVA1"/>
<sequence>MNIELLVVPNCPNAQPAAHLLRTVLDDMGLHDVAFTTRVIADQAEAESAAFTGSPTILIDGRDAFAEPGRVPGLTCRVYRNPDGLAGAPAADQVRQALTAAL</sequence>
<name>A0AAE9AVA1_9ACTN</name>
<proteinExistence type="predicted"/>
<evidence type="ECO:0000313" key="1">
    <source>
        <dbReference type="EMBL" id="TQE15638.1"/>
    </source>
</evidence>
<dbReference type="EMBL" id="SPAZ01000366">
    <property type="protein sequence ID" value="TQE15638.1"/>
    <property type="molecule type" value="Genomic_DNA"/>
</dbReference>